<protein>
    <submittedName>
        <fullName evidence="3">DNA-binding response regulator, OmpR family, containings REC and winged-helix</fullName>
    </submittedName>
</protein>
<keyword evidence="3" id="KW-0238">DNA-binding</keyword>
<dbReference type="GO" id="GO:0003677">
    <property type="term" value="F:DNA binding"/>
    <property type="evidence" value="ECO:0007669"/>
    <property type="project" value="UniProtKB-KW"/>
</dbReference>
<name>A0A2K8T2W7_9NOSO</name>
<proteinExistence type="predicted"/>
<dbReference type="Gene3D" id="3.40.50.2300">
    <property type="match status" value="1"/>
</dbReference>
<dbReference type="OrthoDB" id="9790669at2"/>
<organism evidence="3 4">
    <name type="scientific">Nostoc flagelliforme CCNUN1</name>
    <dbReference type="NCBI Taxonomy" id="2038116"/>
    <lineage>
        <taxon>Bacteria</taxon>
        <taxon>Bacillati</taxon>
        <taxon>Cyanobacteriota</taxon>
        <taxon>Cyanophyceae</taxon>
        <taxon>Nostocales</taxon>
        <taxon>Nostocaceae</taxon>
        <taxon>Nostoc</taxon>
    </lineage>
</organism>
<dbReference type="SUPFAM" id="SSF52172">
    <property type="entry name" value="CheY-like"/>
    <property type="match status" value="1"/>
</dbReference>
<evidence type="ECO:0000313" key="4">
    <source>
        <dbReference type="Proteomes" id="UP000232003"/>
    </source>
</evidence>
<dbReference type="Proteomes" id="UP000232003">
    <property type="component" value="Chromosome"/>
</dbReference>
<evidence type="ECO:0000259" key="2">
    <source>
        <dbReference type="PROSITE" id="PS50110"/>
    </source>
</evidence>
<evidence type="ECO:0000256" key="1">
    <source>
        <dbReference type="PROSITE-ProRule" id="PRU00169"/>
    </source>
</evidence>
<dbReference type="EMBL" id="CP024785">
    <property type="protein sequence ID" value="AUB42021.1"/>
    <property type="molecule type" value="Genomic_DNA"/>
</dbReference>
<dbReference type="InterPro" id="IPR001789">
    <property type="entry name" value="Sig_transdc_resp-reg_receiver"/>
</dbReference>
<dbReference type="PROSITE" id="PS50110">
    <property type="entry name" value="RESPONSE_REGULATORY"/>
    <property type="match status" value="1"/>
</dbReference>
<keyword evidence="4" id="KW-1185">Reference proteome</keyword>
<feature type="domain" description="Response regulatory" evidence="2">
    <location>
        <begin position="3"/>
        <end position="53"/>
    </location>
</feature>
<comment type="caution">
    <text evidence="1">Lacks conserved residue(s) required for the propagation of feature annotation.</text>
</comment>
<reference evidence="3 4" key="1">
    <citation type="submission" date="2017-11" db="EMBL/GenBank/DDBJ databases">
        <title>Complete genome of a free-living desiccation-tolerant cyanobacterium and its photosynthetic adaptation to extreme terrestrial habitat.</title>
        <authorList>
            <person name="Shang J."/>
        </authorList>
    </citation>
    <scope>NUCLEOTIDE SEQUENCE [LARGE SCALE GENOMIC DNA]</scope>
    <source>
        <strain evidence="3 4">CCNUN1</strain>
    </source>
</reference>
<dbReference type="InterPro" id="IPR011006">
    <property type="entry name" value="CheY-like_superfamily"/>
</dbReference>
<sequence length="53" mass="5873">MKKILVIEDEPQTREILVESLEAEGFDVISAENGHIGINQVKEHGQAFASHTL</sequence>
<dbReference type="KEGG" id="nfl:COO91_08119"/>
<evidence type="ECO:0000313" key="3">
    <source>
        <dbReference type="EMBL" id="AUB42021.1"/>
    </source>
</evidence>
<accession>A0A2K8T2W7</accession>
<dbReference type="GO" id="GO:0000160">
    <property type="term" value="P:phosphorelay signal transduction system"/>
    <property type="evidence" value="ECO:0007669"/>
    <property type="project" value="InterPro"/>
</dbReference>
<dbReference type="AlphaFoldDB" id="A0A2K8T2W7"/>
<gene>
    <name evidence="3" type="ORF">COO91_08119</name>
</gene>